<dbReference type="SUPFAM" id="SSF51206">
    <property type="entry name" value="cAMP-binding domain-like"/>
    <property type="match status" value="1"/>
</dbReference>
<dbReference type="Pfam" id="PF00027">
    <property type="entry name" value="cNMP_binding"/>
    <property type="match status" value="1"/>
</dbReference>
<protein>
    <submittedName>
        <fullName evidence="2">Crp/Fnr family transcriptional regulator</fullName>
    </submittedName>
</protein>
<dbReference type="EMBL" id="CP136521">
    <property type="protein sequence ID" value="WOD43437.1"/>
    <property type="molecule type" value="Genomic_DNA"/>
</dbReference>
<sequence>MQIVDKLIINEVEGVTLGFAKYEPPRIMHRNYNFLNSISDISEENFYEIKKITTFKRIKAGTQLVKMGDVPSKAFMIVSGIIRCYLITESGKEFNKSFYLPVSFVASLTALMKKEPSTFVFEAVTDCKVYEINYYKIMDLCDTNLVLKSLYTKILENLYIKYEKRLVESISLNATERYLQLQKEIPNVNALISQYHIASYLGITSVQLSRIRKKINNQLTNVN</sequence>
<dbReference type="Gene3D" id="2.60.120.10">
    <property type="entry name" value="Jelly Rolls"/>
    <property type="match status" value="1"/>
</dbReference>
<dbReference type="InterPro" id="IPR000595">
    <property type="entry name" value="cNMP-bd_dom"/>
</dbReference>
<dbReference type="InterPro" id="IPR014710">
    <property type="entry name" value="RmlC-like_jellyroll"/>
</dbReference>
<dbReference type="Proteomes" id="UP001302486">
    <property type="component" value="Chromosome"/>
</dbReference>
<keyword evidence="3" id="KW-1185">Reference proteome</keyword>
<gene>
    <name evidence="2" type="ORF">RNZ46_15720</name>
</gene>
<organism evidence="2 3">
    <name type="scientific">Hwangdonia lutea</name>
    <dbReference type="NCBI Taxonomy" id="3075823"/>
    <lineage>
        <taxon>Bacteria</taxon>
        <taxon>Pseudomonadati</taxon>
        <taxon>Bacteroidota</taxon>
        <taxon>Flavobacteriia</taxon>
        <taxon>Flavobacteriales</taxon>
        <taxon>Flavobacteriaceae</taxon>
        <taxon>Hwangdonia</taxon>
    </lineage>
</organism>
<feature type="domain" description="Cyclic nucleotide-binding" evidence="1">
    <location>
        <begin position="34"/>
        <end position="133"/>
    </location>
</feature>
<reference evidence="3" key="1">
    <citation type="submission" date="2024-06" db="EMBL/GenBank/DDBJ databases">
        <title>Hwangdonia haimaensis gen. nov., sp. nov., a member of the family Flavobacteriaceae isolated from the haima cold seep.</title>
        <authorList>
            <person name="Li J."/>
        </authorList>
    </citation>
    <scope>NUCLEOTIDE SEQUENCE [LARGE SCALE GENOMIC DNA]</scope>
    <source>
        <strain evidence="3">SCSIO 19198</strain>
    </source>
</reference>
<name>A0AA97ELH8_9FLAO</name>
<evidence type="ECO:0000313" key="3">
    <source>
        <dbReference type="Proteomes" id="UP001302486"/>
    </source>
</evidence>
<proteinExistence type="predicted"/>
<dbReference type="CDD" id="cd00038">
    <property type="entry name" value="CAP_ED"/>
    <property type="match status" value="1"/>
</dbReference>
<dbReference type="AlphaFoldDB" id="A0AA97ELH8"/>
<dbReference type="KEGG" id="hws:RNZ46_15720"/>
<dbReference type="PROSITE" id="PS50042">
    <property type="entry name" value="CNMP_BINDING_3"/>
    <property type="match status" value="1"/>
</dbReference>
<dbReference type="RefSeq" id="WP_316983122.1">
    <property type="nucleotide sequence ID" value="NZ_CP136521.1"/>
</dbReference>
<dbReference type="InterPro" id="IPR018490">
    <property type="entry name" value="cNMP-bd_dom_sf"/>
</dbReference>
<accession>A0AA97ELH8</accession>
<evidence type="ECO:0000259" key="1">
    <source>
        <dbReference type="PROSITE" id="PS50042"/>
    </source>
</evidence>
<evidence type="ECO:0000313" key="2">
    <source>
        <dbReference type="EMBL" id="WOD43437.1"/>
    </source>
</evidence>